<name>A0A2A2ZNB5_MYCAV</name>
<organism evidence="2 3">
    <name type="scientific">Mycobacterium avium</name>
    <dbReference type="NCBI Taxonomy" id="1764"/>
    <lineage>
        <taxon>Bacteria</taxon>
        <taxon>Bacillati</taxon>
        <taxon>Actinomycetota</taxon>
        <taxon>Actinomycetes</taxon>
        <taxon>Mycobacteriales</taxon>
        <taxon>Mycobacteriaceae</taxon>
        <taxon>Mycobacterium</taxon>
        <taxon>Mycobacterium avium complex (MAC)</taxon>
    </lineage>
</organism>
<sequence>MADPDMVKLSDAAQACGIPADILKLMAGDGLLPQAVRGRAGHIYFPAGDVPTWTECVRVLEEQRDRHLRNMSSSLRRLETELEAVRNDITEARENPRQALGVDMMSFGHWMHDRVASALAGRPVVTSILEKFSTERMSMQLYHDAYLDAVASHGRPVPGDPTEPPAVTP</sequence>
<keyword evidence="2" id="KW-0238">DNA-binding</keyword>
<proteinExistence type="predicted"/>
<feature type="coiled-coil region" evidence="1">
    <location>
        <begin position="68"/>
        <end position="95"/>
    </location>
</feature>
<protein>
    <submittedName>
        <fullName evidence="2">DNA-binding protein</fullName>
    </submittedName>
</protein>
<dbReference type="GO" id="GO:0003677">
    <property type="term" value="F:DNA binding"/>
    <property type="evidence" value="ECO:0007669"/>
    <property type="project" value="UniProtKB-KW"/>
</dbReference>
<dbReference type="AlphaFoldDB" id="A0A2A2ZNB5"/>
<accession>A0A2A2ZNB5</accession>
<keyword evidence="1" id="KW-0175">Coiled coil</keyword>
<comment type="caution">
    <text evidence="2">The sequence shown here is derived from an EMBL/GenBank/DDBJ whole genome shotgun (WGS) entry which is preliminary data.</text>
</comment>
<reference evidence="2 3" key="1">
    <citation type="submission" date="2017-08" db="EMBL/GenBank/DDBJ databases">
        <title>Phylogenetic analysis of Mycobacterium avium complex whole genomes.</title>
        <authorList>
            <person name="Caverly L.J."/>
            <person name="Spilker T."/>
            <person name="Lipuma J."/>
        </authorList>
    </citation>
    <scope>NUCLEOTIDE SEQUENCE [LARGE SCALE GENOMIC DNA]</scope>
    <source>
        <strain evidence="2 3">FLAC0165</strain>
    </source>
</reference>
<gene>
    <name evidence="2" type="ORF">CKJ66_04625</name>
</gene>
<dbReference type="EMBL" id="NSFD01000005">
    <property type="protein sequence ID" value="PBA27893.1"/>
    <property type="molecule type" value="Genomic_DNA"/>
</dbReference>
<evidence type="ECO:0000313" key="3">
    <source>
        <dbReference type="Proteomes" id="UP000217768"/>
    </source>
</evidence>
<evidence type="ECO:0000256" key="1">
    <source>
        <dbReference type="SAM" id="Coils"/>
    </source>
</evidence>
<dbReference type="RefSeq" id="WP_095794988.1">
    <property type="nucleotide sequence ID" value="NZ_NSFD01000005.1"/>
</dbReference>
<evidence type="ECO:0000313" key="2">
    <source>
        <dbReference type="EMBL" id="PBA27893.1"/>
    </source>
</evidence>
<dbReference type="Proteomes" id="UP000217768">
    <property type="component" value="Unassembled WGS sequence"/>
</dbReference>